<dbReference type="Gene3D" id="1.10.510.10">
    <property type="entry name" value="Transferase(Phosphotransferase) domain 1"/>
    <property type="match status" value="1"/>
</dbReference>
<proteinExistence type="predicted"/>
<dbReference type="GO" id="GO:0005524">
    <property type="term" value="F:ATP binding"/>
    <property type="evidence" value="ECO:0007669"/>
    <property type="project" value="InterPro"/>
</dbReference>
<dbReference type="OrthoDB" id="4062651at2759"/>
<evidence type="ECO:0000313" key="1">
    <source>
        <dbReference type="EMBL" id="CAB4010515.1"/>
    </source>
</evidence>
<organism evidence="1 2">
    <name type="scientific">Paramuricea clavata</name>
    <name type="common">Red gorgonian</name>
    <name type="synonym">Violescent sea-whip</name>
    <dbReference type="NCBI Taxonomy" id="317549"/>
    <lineage>
        <taxon>Eukaryota</taxon>
        <taxon>Metazoa</taxon>
        <taxon>Cnidaria</taxon>
        <taxon>Anthozoa</taxon>
        <taxon>Octocorallia</taxon>
        <taxon>Malacalcyonacea</taxon>
        <taxon>Plexauridae</taxon>
        <taxon>Paramuricea</taxon>
    </lineage>
</organism>
<dbReference type="Proteomes" id="UP001152795">
    <property type="component" value="Unassembled WGS sequence"/>
</dbReference>
<reference evidence="1" key="1">
    <citation type="submission" date="2020-04" db="EMBL/GenBank/DDBJ databases">
        <authorList>
            <person name="Alioto T."/>
            <person name="Alioto T."/>
            <person name="Gomez Garrido J."/>
        </authorList>
    </citation>
    <scope>NUCLEOTIDE SEQUENCE</scope>
    <source>
        <strain evidence="1">A484AB</strain>
    </source>
</reference>
<dbReference type="InterPro" id="IPR000719">
    <property type="entry name" value="Prot_kinase_dom"/>
</dbReference>
<dbReference type="SUPFAM" id="SSF56112">
    <property type="entry name" value="Protein kinase-like (PK-like)"/>
    <property type="match status" value="1"/>
</dbReference>
<sequence>MDVYALGCIIFEVYTSQRVWPDIKSPAQLMGNNFHNEYPPTAKLDERPHIKEIVDSCFKEPEERLGMDKLTSCLDALVNK</sequence>
<evidence type="ECO:0000313" key="2">
    <source>
        <dbReference type="Proteomes" id="UP001152795"/>
    </source>
</evidence>
<dbReference type="EMBL" id="CACRXK020006813">
    <property type="protein sequence ID" value="CAB4010515.1"/>
    <property type="molecule type" value="Genomic_DNA"/>
</dbReference>
<accession>A0A7D9EL02</accession>
<dbReference type="PROSITE" id="PS50011">
    <property type="entry name" value="PROTEIN_KINASE_DOM"/>
    <property type="match status" value="1"/>
</dbReference>
<name>A0A7D9EL02_PARCT</name>
<comment type="caution">
    <text evidence="1">The sequence shown here is derived from an EMBL/GenBank/DDBJ whole genome shotgun (WGS) entry which is preliminary data.</text>
</comment>
<gene>
    <name evidence="1" type="ORF">PACLA_8A072004</name>
</gene>
<dbReference type="AlphaFoldDB" id="A0A7D9EL02"/>
<dbReference type="InterPro" id="IPR011009">
    <property type="entry name" value="Kinase-like_dom_sf"/>
</dbReference>
<protein>
    <submittedName>
        <fullName evidence="1">BCK1 (YJL095W)</fullName>
    </submittedName>
</protein>
<keyword evidence="2" id="KW-1185">Reference proteome</keyword>
<dbReference type="GO" id="GO:0004672">
    <property type="term" value="F:protein kinase activity"/>
    <property type="evidence" value="ECO:0007669"/>
    <property type="project" value="InterPro"/>
</dbReference>